<evidence type="ECO:0008006" key="3">
    <source>
        <dbReference type="Google" id="ProtNLM"/>
    </source>
</evidence>
<dbReference type="SUPFAM" id="SSF69118">
    <property type="entry name" value="AhpD-like"/>
    <property type="match status" value="1"/>
</dbReference>
<evidence type="ECO:0000313" key="1">
    <source>
        <dbReference type="EMBL" id="GAA0341467.1"/>
    </source>
</evidence>
<dbReference type="RefSeq" id="WP_343840786.1">
    <property type="nucleotide sequence ID" value="NZ_BAAAEI010000002.1"/>
</dbReference>
<organism evidence="1 2">
    <name type="scientific">Bowmanella denitrificans</name>
    <dbReference type="NCBI Taxonomy" id="366582"/>
    <lineage>
        <taxon>Bacteria</taxon>
        <taxon>Pseudomonadati</taxon>
        <taxon>Pseudomonadota</taxon>
        <taxon>Gammaproteobacteria</taxon>
        <taxon>Alteromonadales</taxon>
        <taxon>Alteromonadaceae</taxon>
        <taxon>Bowmanella</taxon>
    </lineage>
</organism>
<name>A0ABP3GDW0_9ALTE</name>
<sequence>MFRYMFNKMLLTLKKRYDYDIRYQQDILNADLGAYSKFMGFQMMASHSGNLPTEVLYAARIRAIIWDDCGPCTQLVVDMALEAKVNPDMVRAIIDRDFSKVPDNVAMVMQFTEFVLAHNPEADDLRDRILALWGQRGLITLGFSISSYRVYPALKYSLGYGTACSKVQVNDASLAPGRGPDAAIGAQHG</sequence>
<gene>
    <name evidence="1" type="ORF">GCM10009092_02470</name>
</gene>
<accession>A0ABP3GDW0</accession>
<comment type="caution">
    <text evidence="1">The sequence shown here is derived from an EMBL/GenBank/DDBJ whole genome shotgun (WGS) entry which is preliminary data.</text>
</comment>
<protein>
    <recommendedName>
        <fullName evidence="3">Carboxymuconolactone decarboxylase-like domain-containing protein</fullName>
    </recommendedName>
</protein>
<reference evidence="2" key="1">
    <citation type="journal article" date="2019" name="Int. J. Syst. Evol. Microbiol.">
        <title>The Global Catalogue of Microorganisms (GCM) 10K type strain sequencing project: providing services to taxonomists for standard genome sequencing and annotation.</title>
        <authorList>
            <consortium name="The Broad Institute Genomics Platform"/>
            <consortium name="The Broad Institute Genome Sequencing Center for Infectious Disease"/>
            <person name="Wu L."/>
            <person name="Ma J."/>
        </authorList>
    </citation>
    <scope>NUCLEOTIDE SEQUENCE [LARGE SCALE GENOMIC DNA]</scope>
    <source>
        <strain evidence="2">JCM 13378</strain>
    </source>
</reference>
<proteinExistence type="predicted"/>
<dbReference type="Proteomes" id="UP001501757">
    <property type="component" value="Unassembled WGS sequence"/>
</dbReference>
<dbReference type="Gene3D" id="1.20.1290.10">
    <property type="entry name" value="AhpD-like"/>
    <property type="match status" value="1"/>
</dbReference>
<dbReference type="InterPro" id="IPR029032">
    <property type="entry name" value="AhpD-like"/>
</dbReference>
<keyword evidence="2" id="KW-1185">Reference proteome</keyword>
<dbReference type="EMBL" id="BAAAEI010000002">
    <property type="protein sequence ID" value="GAA0341467.1"/>
    <property type="molecule type" value="Genomic_DNA"/>
</dbReference>
<evidence type="ECO:0000313" key="2">
    <source>
        <dbReference type="Proteomes" id="UP001501757"/>
    </source>
</evidence>